<dbReference type="Proteomes" id="UP000218022">
    <property type="component" value="Unassembled WGS sequence"/>
</dbReference>
<dbReference type="SUPFAM" id="SSF54106">
    <property type="entry name" value="LysM domain"/>
    <property type="match status" value="1"/>
</dbReference>
<proteinExistence type="predicted"/>
<feature type="region of interest" description="Disordered" evidence="1">
    <location>
        <begin position="309"/>
        <end position="369"/>
    </location>
</feature>
<evidence type="ECO:0000313" key="4">
    <source>
        <dbReference type="Proteomes" id="UP000218022"/>
    </source>
</evidence>
<organism evidence="3 4">
    <name type="scientific">Paraburkholderia acidicola</name>
    <dbReference type="NCBI Taxonomy" id="1912599"/>
    <lineage>
        <taxon>Bacteria</taxon>
        <taxon>Pseudomonadati</taxon>
        <taxon>Pseudomonadota</taxon>
        <taxon>Betaproteobacteria</taxon>
        <taxon>Burkholderiales</taxon>
        <taxon>Burkholderiaceae</taxon>
        <taxon>Paraburkholderia</taxon>
    </lineage>
</organism>
<dbReference type="EMBL" id="MTZV01000006">
    <property type="protein sequence ID" value="PCE23139.1"/>
    <property type="molecule type" value="Genomic_DNA"/>
</dbReference>
<dbReference type="NCBIfam" id="TIGR02594">
    <property type="entry name" value="TIGR02594 family protein"/>
    <property type="match status" value="1"/>
</dbReference>
<dbReference type="Gene3D" id="3.10.350.10">
    <property type="entry name" value="LysM domain"/>
    <property type="match status" value="1"/>
</dbReference>
<comment type="caution">
    <text evidence="3">The sequence shown here is derived from an EMBL/GenBank/DDBJ whole genome shotgun (WGS) entry which is preliminary data.</text>
</comment>
<dbReference type="OrthoDB" id="8849052at2"/>
<dbReference type="PROSITE" id="PS51782">
    <property type="entry name" value="LYSM"/>
    <property type="match status" value="1"/>
</dbReference>
<protein>
    <submittedName>
        <fullName evidence="3">Peptidoglycan-binding protein LysM</fullName>
    </submittedName>
</protein>
<feature type="compositionally biased region" description="Polar residues" evidence="1">
    <location>
        <begin position="321"/>
        <end position="350"/>
    </location>
</feature>
<feature type="domain" description="LysM" evidence="2">
    <location>
        <begin position="262"/>
        <end position="305"/>
    </location>
</feature>
<dbReference type="InterPro" id="IPR036779">
    <property type="entry name" value="LysM_dom_sf"/>
</dbReference>
<gene>
    <name evidence="3" type="ORF">BWP39_25985</name>
</gene>
<dbReference type="InterPro" id="IPR013423">
    <property type="entry name" value="CHP02594"/>
</dbReference>
<dbReference type="SMART" id="SM00257">
    <property type="entry name" value="LysM"/>
    <property type="match status" value="1"/>
</dbReference>
<accession>A0A2A4ESR6</accession>
<name>A0A2A4ESR6_9BURK</name>
<dbReference type="Pfam" id="PF01476">
    <property type="entry name" value="LysM"/>
    <property type="match status" value="1"/>
</dbReference>
<evidence type="ECO:0000313" key="3">
    <source>
        <dbReference type="EMBL" id="PCE23139.1"/>
    </source>
</evidence>
<dbReference type="CDD" id="cd00118">
    <property type="entry name" value="LysM"/>
    <property type="match status" value="1"/>
</dbReference>
<dbReference type="RefSeq" id="WP_096725116.1">
    <property type="nucleotide sequence ID" value="NZ_MTZV01000006.1"/>
</dbReference>
<sequence>MLKFVSATHNKPTLTVQYVADNGGILLRSGGTIAWRFNNPGNIRPPSQYIRTSIGIGSTASGDFFIFPDYATGRAEKKALLRRKYNNKTVSSAMKIYAPPSENDTEAYINFICDHTGFSRDQQIGSMGNNQLDAMMDAMERREGYYAKMNTRHEQWVKTVSVTLSDGAQPIPNQALVVKSNGKESKVSSNQFGQLLIPYDKIDQEIQLFVDDATDGLRKIGAITTQATSSAHVFFRDFFSATAIAPAHYSDNPKRDEKKAPFRYKIIAGDTLSHIATKFATTTEQLKIDNHLKSSRIFAGGFLMINGTAPKPRRLPAGNTGLPSNHSKQTESGGIHSNLSDEVSRASTDSGADKPGSDTPAMQASAPVKTIDAQVGASRATSLDRSKLGQGHPLALIPAVSQEAPWMERALEQARYWHGQKEEVITKEINYHKEVGSKLKSLVGSSNAWCASFVNWCVMQAGYPITENPTNSQSFRRSKNFVKIEKAIFGSIAVYKHTRGGHAAFVYAKTVHGDPILLGGNQSDAIDFAMMQPSELKGFYVPASYLKYAKNSIDKGDVLETSTPADLNEEFHIQFKQKTHDADR</sequence>
<evidence type="ECO:0000259" key="2">
    <source>
        <dbReference type="PROSITE" id="PS51782"/>
    </source>
</evidence>
<reference evidence="3 4" key="1">
    <citation type="submission" date="2017-01" db="EMBL/GenBank/DDBJ databases">
        <title>Whole-Genome Shotgun Sequencing of Two beta-Proteobacterial Species in Search of the Bulgecin Biosynthetic Cluster.</title>
        <authorList>
            <person name="Horsman M.E."/>
            <person name="Marous D.R."/>
            <person name="Li R."/>
            <person name="Oliver R.A."/>
            <person name="Byun B."/>
            <person name="Emrich S.J."/>
            <person name="Boggess B."/>
            <person name="Townsend C.A."/>
            <person name="Mobashery S."/>
        </authorList>
    </citation>
    <scope>NUCLEOTIDE SEQUENCE [LARGE SCALE GENOMIC DNA]</scope>
    <source>
        <strain evidence="3 4">ATCC 31363</strain>
    </source>
</reference>
<dbReference type="InterPro" id="IPR018392">
    <property type="entry name" value="LysM"/>
</dbReference>
<evidence type="ECO:0000256" key="1">
    <source>
        <dbReference type="SAM" id="MobiDB-lite"/>
    </source>
</evidence>
<dbReference type="AlphaFoldDB" id="A0A2A4ESR6"/>